<organism evidence="1 2">
    <name type="scientific">Acrobeloides nanus</name>
    <dbReference type="NCBI Taxonomy" id="290746"/>
    <lineage>
        <taxon>Eukaryota</taxon>
        <taxon>Metazoa</taxon>
        <taxon>Ecdysozoa</taxon>
        <taxon>Nematoda</taxon>
        <taxon>Chromadorea</taxon>
        <taxon>Rhabditida</taxon>
        <taxon>Tylenchina</taxon>
        <taxon>Cephalobomorpha</taxon>
        <taxon>Cephaloboidea</taxon>
        <taxon>Cephalobidae</taxon>
        <taxon>Acrobeloides</taxon>
    </lineage>
</organism>
<proteinExistence type="predicted"/>
<dbReference type="Proteomes" id="UP000887540">
    <property type="component" value="Unplaced"/>
</dbReference>
<keyword evidence="1" id="KW-1185">Reference proteome</keyword>
<protein>
    <submittedName>
        <fullName evidence="2">Uncharacterized protein</fullName>
    </submittedName>
</protein>
<evidence type="ECO:0000313" key="1">
    <source>
        <dbReference type="Proteomes" id="UP000887540"/>
    </source>
</evidence>
<evidence type="ECO:0000313" key="2">
    <source>
        <dbReference type="WBParaSite" id="ACRNAN_scaffold2707.g32009.t1"/>
    </source>
</evidence>
<sequence length="421" mass="49526">MGFIQQTIFKSFWGVLPQVFWDNYEFYPSMVLLSSMRIQCPEEKWIPSKKNPMDPTTPSQYHTCDSTDFAQSIGDTIEEYIKKYWNYWKKVIKDKHYVVLVNNYIAPDIQYSTDQVFVGQIGPSNYQQEVDYHPQMNNETISTPVFISTQEILLENQSAYYKDAPSVSWIQPSTYDNVTEYPIYLFNDTQTNSWVSTNTIGTMNSIEYMGNANVKNANNEIINEIIYFLFELYNAKNMFPEIYWKNAFINFVLFDAIKEINPNDGAFNFVQKMMNFPENLVSPRDQHKTILLYQFNLDPKLLKINPDFIKNSEKSNALNSSTIVEQLDKNTMELLKFCYEIFWKNYFSVFAQNCANIHDPAELLAYIGKRWQWFIRGTKNLGNAYPEINFWSEQNQYISILETVAFALRYAVHIKLQLSSY</sequence>
<dbReference type="WBParaSite" id="ACRNAN_scaffold2707.g32009.t1">
    <property type="protein sequence ID" value="ACRNAN_scaffold2707.g32009.t1"/>
    <property type="gene ID" value="ACRNAN_scaffold2707.g32009"/>
</dbReference>
<name>A0A914DH22_9BILA</name>
<dbReference type="AlphaFoldDB" id="A0A914DH22"/>
<reference evidence="2" key="1">
    <citation type="submission" date="2022-11" db="UniProtKB">
        <authorList>
            <consortium name="WormBaseParasite"/>
        </authorList>
    </citation>
    <scope>IDENTIFICATION</scope>
</reference>
<accession>A0A914DH22</accession>